<evidence type="ECO:0000313" key="2">
    <source>
        <dbReference type="EMBL" id="KAK0617779.1"/>
    </source>
</evidence>
<dbReference type="SUPFAM" id="SSF82199">
    <property type="entry name" value="SET domain"/>
    <property type="match status" value="1"/>
</dbReference>
<dbReference type="Proteomes" id="UP001174934">
    <property type="component" value="Unassembled WGS sequence"/>
</dbReference>
<comment type="caution">
    <text evidence="2">The sequence shown here is derived from an EMBL/GenBank/DDBJ whole genome shotgun (WGS) entry which is preliminary data.</text>
</comment>
<dbReference type="CDD" id="cd20071">
    <property type="entry name" value="SET_SMYD"/>
    <property type="match status" value="1"/>
</dbReference>
<evidence type="ECO:0000259" key="1">
    <source>
        <dbReference type="PROSITE" id="PS50280"/>
    </source>
</evidence>
<accession>A0AA40BY41</accession>
<dbReference type="EMBL" id="JAULSR010000005">
    <property type="protein sequence ID" value="KAK0617779.1"/>
    <property type="molecule type" value="Genomic_DNA"/>
</dbReference>
<name>A0AA40BY41_9PEZI</name>
<dbReference type="PANTHER" id="PTHR47332:SF6">
    <property type="entry name" value="SET DOMAIN-CONTAINING PROTEIN"/>
    <property type="match status" value="1"/>
</dbReference>
<dbReference type="InterPro" id="IPR011990">
    <property type="entry name" value="TPR-like_helical_dom_sf"/>
</dbReference>
<dbReference type="InterPro" id="IPR001214">
    <property type="entry name" value="SET_dom"/>
</dbReference>
<gene>
    <name evidence="2" type="ORF">B0T17DRAFT_591762</name>
</gene>
<feature type="domain" description="SET" evidence="1">
    <location>
        <begin position="1"/>
        <end position="124"/>
    </location>
</feature>
<keyword evidence="3" id="KW-1185">Reference proteome</keyword>
<dbReference type="InterPro" id="IPR046341">
    <property type="entry name" value="SET_dom_sf"/>
</dbReference>
<reference evidence="2" key="1">
    <citation type="submission" date="2023-06" db="EMBL/GenBank/DDBJ databases">
        <title>Genome-scale phylogeny and comparative genomics of the fungal order Sordariales.</title>
        <authorList>
            <consortium name="Lawrence Berkeley National Laboratory"/>
            <person name="Hensen N."/>
            <person name="Bonometti L."/>
            <person name="Westerberg I."/>
            <person name="Brannstrom I.O."/>
            <person name="Guillou S."/>
            <person name="Cros-Aarteil S."/>
            <person name="Calhoun S."/>
            <person name="Haridas S."/>
            <person name="Kuo A."/>
            <person name="Mondo S."/>
            <person name="Pangilinan J."/>
            <person name="Riley R."/>
            <person name="LaButti K."/>
            <person name="Andreopoulos B."/>
            <person name="Lipzen A."/>
            <person name="Chen C."/>
            <person name="Yanf M."/>
            <person name="Daum C."/>
            <person name="Ng V."/>
            <person name="Clum A."/>
            <person name="Steindorff A."/>
            <person name="Ohm R."/>
            <person name="Martin F."/>
            <person name="Silar P."/>
            <person name="Natvig D."/>
            <person name="Lalanne C."/>
            <person name="Gautier V."/>
            <person name="Ament-velasquez S.L."/>
            <person name="Kruys A."/>
            <person name="Hutchinson M.I."/>
            <person name="Powell A.J."/>
            <person name="Barry K."/>
            <person name="Miller A.N."/>
            <person name="Grigoriev I.V."/>
            <person name="Debuchy R."/>
            <person name="Gladieux P."/>
            <person name="Thoren M.H."/>
            <person name="Johannesson H."/>
        </authorList>
    </citation>
    <scope>NUCLEOTIDE SEQUENCE</scope>
    <source>
        <strain evidence="2">SMH3391-2</strain>
    </source>
</reference>
<dbReference type="AlphaFoldDB" id="A0AA40BY41"/>
<protein>
    <recommendedName>
        <fullName evidence="1">SET domain-containing protein</fullName>
    </recommendedName>
</protein>
<dbReference type="Pfam" id="PF00856">
    <property type="entry name" value="SET"/>
    <property type="match status" value="1"/>
</dbReference>
<evidence type="ECO:0000313" key="3">
    <source>
        <dbReference type="Proteomes" id="UP001174934"/>
    </source>
</evidence>
<dbReference type="Gene3D" id="2.170.270.10">
    <property type="entry name" value="SET domain"/>
    <property type="match status" value="1"/>
</dbReference>
<proteinExistence type="predicted"/>
<dbReference type="Gene3D" id="1.25.40.10">
    <property type="entry name" value="Tetratricopeptide repeat domain"/>
    <property type="match status" value="1"/>
</dbReference>
<organism evidence="2 3">
    <name type="scientific">Bombardia bombarda</name>
    <dbReference type="NCBI Taxonomy" id="252184"/>
    <lineage>
        <taxon>Eukaryota</taxon>
        <taxon>Fungi</taxon>
        <taxon>Dikarya</taxon>
        <taxon>Ascomycota</taxon>
        <taxon>Pezizomycotina</taxon>
        <taxon>Sordariomycetes</taxon>
        <taxon>Sordariomycetidae</taxon>
        <taxon>Sordariales</taxon>
        <taxon>Lasiosphaeriaceae</taxon>
        <taxon>Bombardia</taxon>
    </lineage>
</organism>
<dbReference type="InterPro" id="IPR053185">
    <property type="entry name" value="SET_domain_protein"/>
</dbReference>
<dbReference type="PANTHER" id="PTHR47332">
    <property type="entry name" value="SET DOMAIN-CONTAINING PROTEIN 5"/>
    <property type="match status" value="1"/>
</dbReference>
<dbReference type="PROSITE" id="PS50280">
    <property type="entry name" value="SET"/>
    <property type="match status" value="1"/>
</dbReference>
<sequence>MVDVPAVMVGTAFLADVRPHHRRRVLKQAIGQLPDELKARVMALGRLEGEYEVDSILGVNSNSVVIEVGGDEGELHVGLFTEAARINHSCRPNAYYRFSPRRLTMEVVAYHAIEAGEEIVMSYVPLDTARSERRQFLKETWGFDCTCSLCHGSELDITNSETWRRRMTDLRGSVLHARREGYFQDAINISKDWLHFSELEMVPPLLAEYHDTLAELYRLKGDLINATRYGRMALDGWVRLGSVEDDQLEKARVFLKDLS</sequence>